<dbReference type="KEGG" id="aprs:BI364_13450"/>
<proteinExistence type="predicted"/>
<protein>
    <recommendedName>
        <fullName evidence="2">DUF4396 domain-containing protein</fullName>
    </recommendedName>
</protein>
<sequence>MLQPSTLVWLAWIALAFGLVSAIVIVVDIVNGRRQQMKIMEIAWPITGLYMGPLGWWAYLKFGRVPKMASAAAGTHHHSGEKPFWQGVFISTTHCGSGCTLGDIVSDTGLYLSGLTLFGSTLLTSYFFDFSLAYVIGILFQYLPIRAMGESNRWRAFSKALKADTFSLIAFEVGLFGWMALVQMAWFPGGLDAANPLFWFMMQIGMTIGFMTSYPVNWWLVRAGIKHGM</sequence>
<evidence type="ECO:0000313" key="4">
    <source>
        <dbReference type="Proteomes" id="UP000095401"/>
    </source>
</evidence>
<reference evidence="4" key="1">
    <citation type="submission" date="2016-09" db="EMBL/GenBank/DDBJ databases">
        <title>Acidihalobacter prosperus F5.</title>
        <authorList>
            <person name="Khaleque H.N."/>
            <person name="Ramsay J.P."/>
            <person name="Kaksonen A.H."/>
            <person name="Boxall N.J."/>
            <person name="Watkin E.L.J."/>
        </authorList>
    </citation>
    <scope>NUCLEOTIDE SEQUENCE [LARGE SCALE GENOMIC DNA]</scope>
    <source>
        <strain evidence="4">F5</strain>
    </source>
</reference>
<feature type="transmembrane region" description="Helical" evidence="1">
    <location>
        <begin position="6"/>
        <end position="30"/>
    </location>
</feature>
<feature type="transmembrane region" description="Helical" evidence="1">
    <location>
        <begin position="126"/>
        <end position="145"/>
    </location>
</feature>
<feature type="transmembrane region" description="Helical" evidence="1">
    <location>
        <begin position="42"/>
        <end position="60"/>
    </location>
</feature>
<evidence type="ECO:0000259" key="2">
    <source>
        <dbReference type="Pfam" id="PF14342"/>
    </source>
</evidence>
<dbReference type="Proteomes" id="UP000095401">
    <property type="component" value="Chromosome"/>
</dbReference>
<feature type="domain" description="DUF4396" evidence="2">
    <location>
        <begin position="85"/>
        <end position="226"/>
    </location>
</feature>
<evidence type="ECO:0000256" key="1">
    <source>
        <dbReference type="SAM" id="Phobius"/>
    </source>
</evidence>
<feature type="transmembrane region" description="Helical" evidence="1">
    <location>
        <begin position="166"/>
        <end position="186"/>
    </location>
</feature>
<dbReference type="RefSeq" id="WP_070080076.1">
    <property type="nucleotide sequence ID" value="NZ_CP017415.1"/>
</dbReference>
<dbReference type="AlphaFoldDB" id="A0A1D8ITM8"/>
<keyword evidence="1" id="KW-1133">Transmembrane helix</keyword>
<feature type="transmembrane region" description="Helical" evidence="1">
    <location>
        <begin position="198"/>
        <end position="221"/>
    </location>
</feature>
<evidence type="ECO:0000313" key="3">
    <source>
        <dbReference type="EMBL" id="AOU99735.1"/>
    </source>
</evidence>
<organism evidence="3 4">
    <name type="scientific">Acidihalobacter yilgarnensis</name>
    <dbReference type="NCBI Taxonomy" id="2819280"/>
    <lineage>
        <taxon>Bacteria</taxon>
        <taxon>Pseudomonadati</taxon>
        <taxon>Pseudomonadota</taxon>
        <taxon>Gammaproteobacteria</taxon>
        <taxon>Chromatiales</taxon>
        <taxon>Ectothiorhodospiraceae</taxon>
        <taxon>Acidihalobacter</taxon>
    </lineage>
</organism>
<dbReference type="Pfam" id="PF14342">
    <property type="entry name" value="DUF4396"/>
    <property type="match status" value="1"/>
</dbReference>
<keyword evidence="1" id="KW-0472">Membrane</keyword>
<dbReference type="InterPro" id="IPR025509">
    <property type="entry name" value="DUF4396"/>
</dbReference>
<keyword evidence="4" id="KW-1185">Reference proteome</keyword>
<accession>A0A1D8ITM8</accession>
<name>A0A1D8ITM8_9GAMM</name>
<dbReference type="EMBL" id="CP017415">
    <property type="protein sequence ID" value="AOU99735.1"/>
    <property type="molecule type" value="Genomic_DNA"/>
</dbReference>
<keyword evidence="1" id="KW-0812">Transmembrane</keyword>
<gene>
    <name evidence="3" type="ORF">BI364_13450</name>
</gene>